<dbReference type="CDD" id="cd00093">
    <property type="entry name" value="HTH_XRE"/>
    <property type="match status" value="1"/>
</dbReference>
<dbReference type="InterPro" id="IPR001387">
    <property type="entry name" value="Cro/C1-type_HTH"/>
</dbReference>
<evidence type="ECO:0000259" key="1">
    <source>
        <dbReference type="PROSITE" id="PS50943"/>
    </source>
</evidence>
<dbReference type="Gene3D" id="1.10.260.40">
    <property type="entry name" value="lambda repressor-like DNA-binding domains"/>
    <property type="match status" value="1"/>
</dbReference>
<proteinExistence type="predicted"/>
<sequence length="118" mass="13485">MIIQNEAEYKQAFVEFDQLIQILKDSPELQSKAQALSEAIQAYEATHVAFPKPTTLSSMIELKMYEMKLKQKDLAQLLGIESSRVSEILHGKRRVTLEIAKRLHEKLGIDGNFILERA</sequence>
<dbReference type="InterPro" id="IPR010982">
    <property type="entry name" value="Lambda_DNA-bd_dom_sf"/>
</dbReference>
<dbReference type="OrthoDB" id="961302at2"/>
<comment type="caution">
    <text evidence="2">The sequence shown here is derived from an EMBL/GenBank/DDBJ whole genome shotgun (WGS) entry which is preliminary data.</text>
</comment>
<dbReference type="PROSITE" id="PS50943">
    <property type="entry name" value="HTH_CROC1"/>
    <property type="match status" value="1"/>
</dbReference>
<dbReference type="EMBL" id="MORL01000026">
    <property type="protein sequence ID" value="OIN56234.1"/>
    <property type="molecule type" value="Genomic_DNA"/>
</dbReference>
<dbReference type="SUPFAM" id="SSF47413">
    <property type="entry name" value="lambda repressor-like DNA-binding domains"/>
    <property type="match status" value="1"/>
</dbReference>
<dbReference type="RefSeq" id="WP_071506138.1">
    <property type="nucleotide sequence ID" value="NZ_MORL01000026.1"/>
</dbReference>
<feature type="domain" description="HTH cro/C1-type" evidence="1">
    <location>
        <begin position="66"/>
        <end position="114"/>
    </location>
</feature>
<name>A0A1S2VBZ0_9BACT</name>
<accession>A0A1S2VBZ0</accession>
<dbReference type="GO" id="GO:0003677">
    <property type="term" value="F:DNA binding"/>
    <property type="evidence" value="ECO:0007669"/>
    <property type="project" value="InterPro"/>
</dbReference>
<evidence type="ECO:0000313" key="3">
    <source>
        <dbReference type="Proteomes" id="UP000181790"/>
    </source>
</evidence>
<dbReference type="Proteomes" id="UP000181790">
    <property type="component" value="Unassembled WGS sequence"/>
</dbReference>
<gene>
    <name evidence="2" type="ORF">BLX24_25900</name>
</gene>
<dbReference type="SMART" id="SM00530">
    <property type="entry name" value="HTH_XRE"/>
    <property type="match status" value="1"/>
</dbReference>
<organism evidence="2 3">
    <name type="scientific">Arsenicibacter rosenii</name>
    <dbReference type="NCBI Taxonomy" id="1750698"/>
    <lineage>
        <taxon>Bacteria</taxon>
        <taxon>Pseudomonadati</taxon>
        <taxon>Bacteroidota</taxon>
        <taxon>Cytophagia</taxon>
        <taxon>Cytophagales</taxon>
        <taxon>Spirosomataceae</taxon>
        <taxon>Arsenicibacter</taxon>
    </lineage>
</organism>
<reference evidence="2 3" key="1">
    <citation type="submission" date="2016-10" db="EMBL/GenBank/DDBJ databases">
        <title>Arsenicibacter rosenii gen. nov., sp. nov., an efficient arsenic-methylating bacterium isolated from an arsenic-contaminated paddy soil.</title>
        <authorList>
            <person name="Huang K."/>
        </authorList>
    </citation>
    <scope>NUCLEOTIDE SEQUENCE [LARGE SCALE GENOMIC DNA]</scope>
    <source>
        <strain evidence="2 3">SM-1</strain>
    </source>
</reference>
<protein>
    <recommendedName>
        <fullName evidence="1">HTH cro/C1-type domain-containing protein</fullName>
    </recommendedName>
</protein>
<dbReference type="Pfam" id="PF01381">
    <property type="entry name" value="HTH_3"/>
    <property type="match status" value="1"/>
</dbReference>
<keyword evidence="3" id="KW-1185">Reference proteome</keyword>
<evidence type="ECO:0000313" key="2">
    <source>
        <dbReference type="EMBL" id="OIN56234.1"/>
    </source>
</evidence>
<dbReference type="AlphaFoldDB" id="A0A1S2VBZ0"/>